<organism evidence="1 2">
    <name type="scientific">Niastella populi</name>
    <dbReference type="NCBI Taxonomy" id="550983"/>
    <lineage>
        <taxon>Bacteria</taxon>
        <taxon>Pseudomonadati</taxon>
        <taxon>Bacteroidota</taxon>
        <taxon>Chitinophagia</taxon>
        <taxon>Chitinophagales</taxon>
        <taxon>Chitinophagaceae</taxon>
        <taxon>Niastella</taxon>
    </lineage>
</organism>
<dbReference type="EMBL" id="LWBP01000231">
    <property type="protein sequence ID" value="OQP48924.1"/>
    <property type="molecule type" value="Genomic_DNA"/>
</dbReference>
<accession>A0A1V9ESN0</accession>
<evidence type="ECO:0000313" key="1">
    <source>
        <dbReference type="EMBL" id="OQP48924.1"/>
    </source>
</evidence>
<protein>
    <submittedName>
        <fullName evidence="1">Uncharacterized protein</fullName>
    </submittedName>
</protein>
<evidence type="ECO:0000313" key="2">
    <source>
        <dbReference type="Proteomes" id="UP000192276"/>
    </source>
</evidence>
<name>A0A1V9ESN0_9BACT</name>
<dbReference type="OrthoDB" id="668160at2"/>
<sequence>MPFFMMAIIAIYDPEQEQPSVSVDADVYHCCPGLRRIPEGQILAAYDRNGKLIRTAEKEAGEFF</sequence>
<dbReference type="Proteomes" id="UP000192276">
    <property type="component" value="Unassembled WGS sequence"/>
</dbReference>
<dbReference type="STRING" id="550983.A4R26_31270"/>
<dbReference type="RefSeq" id="WP_081170252.1">
    <property type="nucleotide sequence ID" value="NZ_LWBP01000231.1"/>
</dbReference>
<comment type="caution">
    <text evidence="1">The sequence shown here is derived from an EMBL/GenBank/DDBJ whole genome shotgun (WGS) entry which is preliminary data.</text>
</comment>
<keyword evidence="2" id="KW-1185">Reference proteome</keyword>
<proteinExistence type="predicted"/>
<reference evidence="2" key="1">
    <citation type="submission" date="2016-04" db="EMBL/GenBank/DDBJ databases">
        <authorList>
            <person name="Chen L."/>
            <person name="Zhuang W."/>
            <person name="Wang G."/>
        </authorList>
    </citation>
    <scope>NUCLEOTIDE SEQUENCE [LARGE SCALE GENOMIC DNA]</scope>
    <source>
        <strain evidence="2">208</strain>
    </source>
</reference>
<gene>
    <name evidence="1" type="ORF">A4R26_31270</name>
</gene>
<dbReference type="AlphaFoldDB" id="A0A1V9ESN0"/>